<gene>
    <name evidence="2" type="ORF">GCM10009755_00680</name>
</gene>
<evidence type="ECO:0000259" key="1">
    <source>
        <dbReference type="Pfam" id="PF01872"/>
    </source>
</evidence>
<dbReference type="InterPro" id="IPR002734">
    <property type="entry name" value="RibDG_C"/>
</dbReference>
<dbReference type="PANTHER" id="PTHR38011">
    <property type="entry name" value="DIHYDROFOLATE REDUCTASE FAMILY PROTEIN (AFU_ORTHOLOGUE AFUA_8G06820)"/>
    <property type="match status" value="1"/>
</dbReference>
<comment type="caution">
    <text evidence="2">The sequence shown here is derived from an EMBL/GenBank/DDBJ whole genome shotgun (WGS) entry which is preliminary data.</text>
</comment>
<name>A0ABP5EHP9_9MICO</name>
<dbReference type="PANTHER" id="PTHR38011:SF11">
    <property type="entry name" value="2,5-DIAMINO-6-RIBOSYLAMINO-4(3H)-PYRIMIDINONE 5'-PHOSPHATE REDUCTASE"/>
    <property type="match status" value="1"/>
</dbReference>
<evidence type="ECO:0000313" key="3">
    <source>
        <dbReference type="Proteomes" id="UP001500755"/>
    </source>
</evidence>
<dbReference type="Proteomes" id="UP001500755">
    <property type="component" value="Unassembled WGS sequence"/>
</dbReference>
<protein>
    <submittedName>
        <fullName evidence="2">Dihydrofolate reductase family protein</fullName>
    </submittedName>
</protein>
<dbReference type="EMBL" id="BAAANO010000002">
    <property type="protein sequence ID" value="GAA1997477.1"/>
    <property type="molecule type" value="Genomic_DNA"/>
</dbReference>
<proteinExistence type="predicted"/>
<sequence>MTRYRYFTATTLDGFLADESDSLAWLFKQHIDEDGPGNTTAFLTEVGAQVMGASTYTWVLEHEPTWLPEMPTFVFTHRDLERANEYVSLVSGPPTAHREAFEAAAGDRDVWVMGGGGLAAEFASAGMLHEVAVSIAPVTLGAGKPLLGGAFDLALQECDRNGDFVVARYDVIGPLRNP</sequence>
<evidence type="ECO:0000313" key="2">
    <source>
        <dbReference type="EMBL" id="GAA1997477.1"/>
    </source>
</evidence>
<organism evidence="2 3">
    <name type="scientific">Brevibacterium samyangense</name>
    <dbReference type="NCBI Taxonomy" id="366888"/>
    <lineage>
        <taxon>Bacteria</taxon>
        <taxon>Bacillati</taxon>
        <taxon>Actinomycetota</taxon>
        <taxon>Actinomycetes</taxon>
        <taxon>Micrococcales</taxon>
        <taxon>Brevibacteriaceae</taxon>
        <taxon>Brevibacterium</taxon>
    </lineage>
</organism>
<dbReference type="SUPFAM" id="SSF53597">
    <property type="entry name" value="Dihydrofolate reductase-like"/>
    <property type="match status" value="1"/>
</dbReference>
<dbReference type="RefSeq" id="WP_344305908.1">
    <property type="nucleotide sequence ID" value="NZ_BAAANO010000002.1"/>
</dbReference>
<accession>A0ABP5EHP9</accession>
<dbReference type="InterPro" id="IPR050765">
    <property type="entry name" value="Riboflavin_Biosynth_HTPR"/>
</dbReference>
<dbReference type="InterPro" id="IPR024072">
    <property type="entry name" value="DHFR-like_dom_sf"/>
</dbReference>
<feature type="domain" description="Bacterial bifunctional deaminase-reductase C-terminal" evidence="1">
    <location>
        <begin position="70"/>
        <end position="150"/>
    </location>
</feature>
<dbReference type="Gene3D" id="3.40.430.10">
    <property type="entry name" value="Dihydrofolate Reductase, subunit A"/>
    <property type="match status" value="1"/>
</dbReference>
<dbReference type="Pfam" id="PF01872">
    <property type="entry name" value="RibD_C"/>
    <property type="match status" value="1"/>
</dbReference>
<reference evidence="3" key="1">
    <citation type="journal article" date="2019" name="Int. J. Syst. Evol. Microbiol.">
        <title>The Global Catalogue of Microorganisms (GCM) 10K type strain sequencing project: providing services to taxonomists for standard genome sequencing and annotation.</title>
        <authorList>
            <consortium name="The Broad Institute Genomics Platform"/>
            <consortium name="The Broad Institute Genome Sequencing Center for Infectious Disease"/>
            <person name="Wu L."/>
            <person name="Ma J."/>
        </authorList>
    </citation>
    <scope>NUCLEOTIDE SEQUENCE [LARGE SCALE GENOMIC DNA]</scope>
    <source>
        <strain evidence="3">JCM 14546</strain>
    </source>
</reference>
<keyword evidence="3" id="KW-1185">Reference proteome</keyword>